<dbReference type="InterPro" id="IPR033469">
    <property type="entry name" value="CYTH-like_dom_sf"/>
</dbReference>
<evidence type="ECO:0000313" key="3">
    <source>
        <dbReference type="Proteomes" id="UP000034794"/>
    </source>
</evidence>
<dbReference type="Gene3D" id="2.40.320.10">
    <property type="entry name" value="Hypothetical Protein Pfu-838710-001"/>
    <property type="match status" value="1"/>
</dbReference>
<protein>
    <recommendedName>
        <fullName evidence="1">CYTH domain-containing protein</fullName>
    </recommendedName>
</protein>
<dbReference type="AlphaFoldDB" id="A0A0G1PIT6"/>
<evidence type="ECO:0000259" key="1">
    <source>
        <dbReference type="PROSITE" id="PS51707"/>
    </source>
</evidence>
<comment type="caution">
    <text evidence="2">The sequence shown here is derived from an EMBL/GenBank/DDBJ whole genome shotgun (WGS) entry which is preliminary data.</text>
</comment>
<name>A0A0G1PIT6_9BACT</name>
<dbReference type="PROSITE" id="PS51707">
    <property type="entry name" value="CYTH"/>
    <property type="match status" value="1"/>
</dbReference>
<sequence length="176" mass="20365">MEIEVKLKYTNREAVVDWLKANGFVFTKFKEIRDSYFGTGADTMTNIQSLYRLREVFGEFKELTLKDGKRDNAGVWTRRELNVSIDNPENMKEILFSLGCKLIKENFSVREIWNKDKTVFAFIGFSKPVELHIAEIEGPNEADVQKLIDLLGDKVEVAGEEVFTIFDKIQTQDENK</sequence>
<dbReference type="SUPFAM" id="SSF55154">
    <property type="entry name" value="CYTH-like phosphatases"/>
    <property type="match status" value="1"/>
</dbReference>
<organism evidence="2 3">
    <name type="scientific">Candidatus Collierbacteria bacterium GW2011_GWA2_46_26</name>
    <dbReference type="NCBI Taxonomy" id="1618381"/>
    <lineage>
        <taxon>Bacteria</taxon>
        <taxon>Candidatus Collieribacteriota</taxon>
    </lineage>
</organism>
<dbReference type="InterPro" id="IPR023577">
    <property type="entry name" value="CYTH_domain"/>
</dbReference>
<evidence type="ECO:0000313" key="2">
    <source>
        <dbReference type="EMBL" id="KKU32666.1"/>
    </source>
</evidence>
<proteinExistence type="predicted"/>
<reference evidence="2 3" key="1">
    <citation type="journal article" date="2015" name="Nature">
        <title>rRNA introns, odd ribosomes, and small enigmatic genomes across a large radiation of phyla.</title>
        <authorList>
            <person name="Brown C.T."/>
            <person name="Hug L.A."/>
            <person name="Thomas B.C."/>
            <person name="Sharon I."/>
            <person name="Castelle C.J."/>
            <person name="Singh A."/>
            <person name="Wilkins M.J."/>
            <person name="Williams K.H."/>
            <person name="Banfield J.F."/>
        </authorList>
    </citation>
    <scope>NUCLEOTIDE SEQUENCE [LARGE SCALE GENOMIC DNA]</scope>
</reference>
<dbReference type="Pfam" id="PF01928">
    <property type="entry name" value="CYTH"/>
    <property type="match status" value="1"/>
</dbReference>
<dbReference type="EMBL" id="LCMI01000008">
    <property type="protein sequence ID" value="KKU32666.1"/>
    <property type="molecule type" value="Genomic_DNA"/>
</dbReference>
<gene>
    <name evidence="2" type="ORF">UX47_C0008G0023</name>
</gene>
<feature type="domain" description="CYTH" evidence="1">
    <location>
        <begin position="1"/>
        <end position="176"/>
    </location>
</feature>
<dbReference type="Proteomes" id="UP000034794">
    <property type="component" value="Unassembled WGS sequence"/>
</dbReference>
<accession>A0A0G1PIT6</accession>